<name>A0ABR1R9P7_9PEZI</name>
<protein>
    <recommendedName>
        <fullName evidence="3">Ankyrin</fullName>
    </recommendedName>
</protein>
<dbReference type="InterPro" id="IPR051616">
    <property type="entry name" value="Cul2-RING_E3_ligase_SR"/>
</dbReference>
<organism evidence="1 2">
    <name type="scientific">Apiospora marii</name>
    <dbReference type="NCBI Taxonomy" id="335849"/>
    <lineage>
        <taxon>Eukaryota</taxon>
        <taxon>Fungi</taxon>
        <taxon>Dikarya</taxon>
        <taxon>Ascomycota</taxon>
        <taxon>Pezizomycotina</taxon>
        <taxon>Sordariomycetes</taxon>
        <taxon>Xylariomycetidae</taxon>
        <taxon>Amphisphaeriales</taxon>
        <taxon>Apiosporaceae</taxon>
        <taxon>Apiospora</taxon>
    </lineage>
</organism>
<dbReference type="InterPro" id="IPR002110">
    <property type="entry name" value="Ankyrin_rpt"/>
</dbReference>
<dbReference type="Gene3D" id="1.25.40.20">
    <property type="entry name" value="Ankyrin repeat-containing domain"/>
    <property type="match status" value="3"/>
</dbReference>
<evidence type="ECO:0008006" key="3">
    <source>
        <dbReference type="Google" id="ProtNLM"/>
    </source>
</evidence>
<evidence type="ECO:0000313" key="1">
    <source>
        <dbReference type="EMBL" id="KAK8002190.1"/>
    </source>
</evidence>
<dbReference type="Proteomes" id="UP001396898">
    <property type="component" value="Unassembled WGS sequence"/>
</dbReference>
<evidence type="ECO:0000313" key="2">
    <source>
        <dbReference type="Proteomes" id="UP001396898"/>
    </source>
</evidence>
<dbReference type="Pfam" id="PF00023">
    <property type="entry name" value="Ank"/>
    <property type="match status" value="1"/>
</dbReference>
<gene>
    <name evidence="1" type="ORF">PG991_014412</name>
</gene>
<dbReference type="EMBL" id="JAQQWI010000018">
    <property type="protein sequence ID" value="KAK8002190.1"/>
    <property type="molecule type" value="Genomic_DNA"/>
</dbReference>
<proteinExistence type="predicted"/>
<comment type="caution">
    <text evidence="1">The sequence shown here is derived from an EMBL/GenBank/DDBJ whole genome shotgun (WGS) entry which is preliminary data.</text>
</comment>
<dbReference type="SUPFAM" id="SSF48403">
    <property type="entry name" value="Ankyrin repeat"/>
    <property type="match status" value="1"/>
</dbReference>
<dbReference type="InterPro" id="IPR036770">
    <property type="entry name" value="Ankyrin_rpt-contain_sf"/>
</dbReference>
<sequence length="403" mass="44531">MIDQFDVVTPTNQHRDSLLAQAVDSREPQIVARLLERGFSPLASNTRGTTALELALELQDWNTLFCFLSWTKMNDPQQYEKMRVEGSFGIMYRTVVTGQLWPVNYLLEHGFSPSVGQAIHIGDDVMTYETPQCAAIRLGHTGILRMLNTYDLGAHEEPRENEEIASSTPLLGQENRNLMETLLRSGGAPLVPDHGKRVSVALLACRELCSYQRAVGQEAELALQKHQTLDILLTSLKNLSSPSDLDVLDCYGSAALHYAVRCQEGVEALLQKGADPNIRNANGETPLLHTMRAFRASLDSGILHSTMMPLLEHNANPESSPVERFSIMAMATLCRSTEPLKLLLDHGGDPNERLFRTAMSGPQGWEQASHSLLDIALEAGNSATVELLRRYGARDVMNSPASR</sequence>
<dbReference type="PANTHER" id="PTHR46224">
    <property type="entry name" value="ANKYRIN REPEAT FAMILY PROTEIN"/>
    <property type="match status" value="1"/>
</dbReference>
<keyword evidence="2" id="KW-1185">Reference proteome</keyword>
<reference evidence="1 2" key="1">
    <citation type="submission" date="2023-01" db="EMBL/GenBank/DDBJ databases">
        <title>Analysis of 21 Apiospora genomes using comparative genomics revels a genus with tremendous synthesis potential of carbohydrate active enzymes and secondary metabolites.</title>
        <authorList>
            <person name="Sorensen T."/>
        </authorList>
    </citation>
    <scope>NUCLEOTIDE SEQUENCE [LARGE SCALE GENOMIC DNA]</scope>
    <source>
        <strain evidence="1 2">CBS 20057</strain>
    </source>
</reference>
<dbReference type="SMART" id="SM00248">
    <property type="entry name" value="ANK"/>
    <property type="match status" value="5"/>
</dbReference>
<accession>A0ABR1R9P7</accession>